<dbReference type="GO" id="GO:0006508">
    <property type="term" value="P:proteolysis"/>
    <property type="evidence" value="ECO:0007669"/>
    <property type="project" value="UniProtKB-KW"/>
</dbReference>
<dbReference type="InterPro" id="IPR022505">
    <property type="entry name" value="Exosortase_cyanobac"/>
</dbReference>
<dbReference type="GO" id="GO:0005886">
    <property type="term" value="C:plasma membrane"/>
    <property type="evidence" value="ECO:0007669"/>
    <property type="project" value="UniProtKB-SubCell"/>
</dbReference>
<evidence type="ECO:0000256" key="7">
    <source>
        <dbReference type="ARBA" id="ARBA00023136"/>
    </source>
</evidence>
<evidence type="ECO:0000256" key="4">
    <source>
        <dbReference type="ARBA" id="ARBA00022692"/>
    </source>
</evidence>
<dbReference type="Pfam" id="PF09721">
    <property type="entry name" value="Exosortase_EpsH"/>
    <property type="match status" value="1"/>
</dbReference>
<organism evidence="9 10">
    <name type="scientific">Allocoleopsis franciscana PCC 7113</name>
    <dbReference type="NCBI Taxonomy" id="1173027"/>
    <lineage>
        <taxon>Bacteria</taxon>
        <taxon>Bacillati</taxon>
        <taxon>Cyanobacteriota</taxon>
        <taxon>Cyanophyceae</taxon>
        <taxon>Coleofasciculales</taxon>
        <taxon>Coleofasciculaceae</taxon>
        <taxon>Allocoleopsis</taxon>
        <taxon>Allocoleopsis franciscana</taxon>
    </lineage>
</organism>
<evidence type="ECO:0000256" key="5">
    <source>
        <dbReference type="ARBA" id="ARBA00022801"/>
    </source>
</evidence>
<proteinExistence type="predicted"/>
<gene>
    <name evidence="9" type="ORF">Mic7113_3967</name>
</gene>
<feature type="transmembrane region" description="Helical" evidence="8">
    <location>
        <begin position="12"/>
        <end position="31"/>
    </location>
</feature>
<dbReference type="NCBIfam" id="TIGR03763">
    <property type="entry name" value="cyanoexo_CrtA"/>
    <property type="match status" value="1"/>
</dbReference>
<feature type="transmembrane region" description="Helical" evidence="8">
    <location>
        <begin position="211"/>
        <end position="234"/>
    </location>
</feature>
<dbReference type="KEGG" id="mic:Mic7113_3967"/>
<evidence type="ECO:0000256" key="6">
    <source>
        <dbReference type="ARBA" id="ARBA00022989"/>
    </source>
</evidence>
<keyword evidence="10" id="KW-1185">Reference proteome</keyword>
<feature type="transmembrane region" description="Helical" evidence="8">
    <location>
        <begin position="177"/>
        <end position="199"/>
    </location>
</feature>
<evidence type="ECO:0000256" key="2">
    <source>
        <dbReference type="ARBA" id="ARBA00022475"/>
    </source>
</evidence>
<dbReference type="OrthoDB" id="461510at2"/>
<dbReference type="InterPro" id="IPR019127">
    <property type="entry name" value="Exosortase"/>
</dbReference>
<dbReference type="InterPro" id="IPR026392">
    <property type="entry name" value="Exo/Archaeosortase_dom"/>
</dbReference>
<evidence type="ECO:0000313" key="9">
    <source>
        <dbReference type="EMBL" id="AFZ19674.1"/>
    </source>
</evidence>
<evidence type="ECO:0000313" key="10">
    <source>
        <dbReference type="Proteomes" id="UP000010471"/>
    </source>
</evidence>
<reference evidence="9 10" key="1">
    <citation type="submission" date="2012-06" db="EMBL/GenBank/DDBJ databases">
        <title>Finished chromosome of genome of Microcoleus sp. PCC 7113.</title>
        <authorList>
            <consortium name="US DOE Joint Genome Institute"/>
            <person name="Gugger M."/>
            <person name="Coursin T."/>
            <person name="Rippka R."/>
            <person name="Tandeau De Marsac N."/>
            <person name="Huntemann M."/>
            <person name="Wei C.-L."/>
            <person name="Han J."/>
            <person name="Detter J.C."/>
            <person name="Han C."/>
            <person name="Tapia R."/>
            <person name="Chen A."/>
            <person name="Kyrpides N."/>
            <person name="Mavromatis K."/>
            <person name="Markowitz V."/>
            <person name="Szeto E."/>
            <person name="Ivanova N."/>
            <person name="Pagani I."/>
            <person name="Pati A."/>
            <person name="Goodwin L."/>
            <person name="Nordberg H.P."/>
            <person name="Cantor M.N."/>
            <person name="Hua S.X."/>
            <person name="Woyke T."/>
            <person name="Kerfeld C.A."/>
        </authorList>
    </citation>
    <scope>NUCLEOTIDE SEQUENCE [LARGE SCALE GENOMIC DNA]</scope>
    <source>
        <strain evidence="9 10">PCC 7113</strain>
    </source>
</reference>
<dbReference type="RefSeq" id="WP_015183811.1">
    <property type="nucleotide sequence ID" value="NC_019738.1"/>
</dbReference>
<sequence>MTQLSKVKVLPGFNFWIVGIAVGLIALHLTLTLKANNLDLLSTSLVFWAAVSSLVWDKKNQLRTESGIFSTFLGASLLTSVLLKSASVPGNDIFLRFSPFISALSLALLVSGAKGLKQYWQELLLLGFISIPQGLVHRFLDLSLLTAKFSASLLSGLGFSVARQGIFITLPTAKVEVASGCSGVNGMLQLLGLSLLFLFMFPQTNRKQKIFLPFLAVFIAFIVNGIRVAILTLLVANSNSEAFDYWHLGTGSQIFPLIGVFIFGLFCWFFILRKPAKTQLKSEG</sequence>
<dbReference type="AlphaFoldDB" id="K9WIS5"/>
<feature type="transmembrane region" description="Helical" evidence="8">
    <location>
        <begin position="254"/>
        <end position="272"/>
    </location>
</feature>
<dbReference type="Proteomes" id="UP000010471">
    <property type="component" value="Chromosome"/>
</dbReference>
<accession>K9WIS5</accession>
<dbReference type="STRING" id="1173027.Mic7113_3967"/>
<keyword evidence="4 8" id="KW-0812">Transmembrane</keyword>
<feature type="transmembrane region" description="Helical" evidence="8">
    <location>
        <begin position="123"/>
        <end position="140"/>
    </location>
</feature>
<evidence type="ECO:0000256" key="1">
    <source>
        <dbReference type="ARBA" id="ARBA00004651"/>
    </source>
</evidence>
<keyword evidence="3" id="KW-0645">Protease</keyword>
<keyword evidence="2" id="KW-1003">Cell membrane</keyword>
<dbReference type="eggNOG" id="ENOG502ZA1F">
    <property type="taxonomic scope" value="Bacteria"/>
</dbReference>
<dbReference type="GO" id="GO:0008233">
    <property type="term" value="F:peptidase activity"/>
    <property type="evidence" value="ECO:0007669"/>
    <property type="project" value="UniProtKB-KW"/>
</dbReference>
<name>K9WIS5_9CYAN</name>
<protein>
    <submittedName>
        <fullName evidence="9">Exosortase, cyanobacterial variant</fullName>
    </submittedName>
</protein>
<evidence type="ECO:0000256" key="3">
    <source>
        <dbReference type="ARBA" id="ARBA00022670"/>
    </source>
</evidence>
<dbReference type="HOGENOM" id="CLU_077354_0_0_3"/>
<keyword evidence="6 8" id="KW-1133">Transmembrane helix</keyword>
<dbReference type="EMBL" id="CP003630">
    <property type="protein sequence ID" value="AFZ19674.1"/>
    <property type="molecule type" value="Genomic_DNA"/>
</dbReference>
<feature type="transmembrane region" description="Helical" evidence="8">
    <location>
        <begin position="93"/>
        <end position="111"/>
    </location>
</feature>
<keyword evidence="7 8" id="KW-0472">Membrane</keyword>
<dbReference type="NCBIfam" id="TIGR04178">
    <property type="entry name" value="exo_archaeo"/>
    <property type="match status" value="1"/>
</dbReference>
<evidence type="ECO:0000256" key="8">
    <source>
        <dbReference type="SAM" id="Phobius"/>
    </source>
</evidence>
<keyword evidence="5" id="KW-0378">Hydrolase</keyword>
<comment type="subcellular location">
    <subcellularLocation>
        <location evidence="1">Cell membrane</location>
        <topology evidence="1">Multi-pass membrane protein</topology>
    </subcellularLocation>
</comment>